<dbReference type="EMBL" id="UOET01000537">
    <property type="protein sequence ID" value="VAW30567.1"/>
    <property type="molecule type" value="Genomic_DNA"/>
</dbReference>
<gene>
    <name evidence="1" type="ORF">MNBD_BACTEROID07-1070</name>
</gene>
<accession>A0A3B0UYL1</accession>
<sequence length="151" mass="16463">MLVAGNIPFISTLGKVNTNQAFAPVVVFFENLQDCPFGIFNAEVSLFDTFSGQWFAAGIKIRTVIVKLDLYKVQELIDFMSLFCLAFGTTVFMVPKLVFDASLKPEISPGTVDSNAGTDGGGASFFVLRMKNRTVNVALFMACKLSVKTII</sequence>
<organism evidence="1">
    <name type="scientific">hydrothermal vent metagenome</name>
    <dbReference type="NCBI Taxonomy" id="652676"/>
    <lineage>
        <taxon>unclassified sequences</taxon>
        <taxon>metagenomes</taxon>
        <taxon>ecological metagenomes</taxon>
    </lineage>
</organism>
<dbReference type="AlphaFoldDB" id="A0A3B0UYL1"/>
<proteinExistence type="predicted"/>
<evidence type="ECO:0000313" key="1">
    <source>
        <dbReference type="EMBL" id="VAW30567.1"/>
    </source>
</evidence>
<name>A0A3B0UYL1_9ZZZZ</name>
<protein>
    <submittedName>
        <fullName evidence="1">Uncharacterized protein</fullName>
    </submittedName>
</protein>
<reference evidence="1" key="1">
    <citation type="submission" date="2018-06" db="EMBL/GenBank/DDBJ databases">
        <authorList>
            <person name="Zhirakovskaya E."/>
        </authorList>
    </citation>
    <scope>NUCLEOTIDE SEQUENCE</scope>
</reference>